<dbReference type="EMBL" id="FUKJ01000301">
    <property type="protein sequence ID" value="SJM93901.1"/>
    <property type="molecule type" value="Genomic_DNA"/>
</dbReference>
<dbReference type="InterPro" id="IPR003115">
    <property type="entry name" value="ParB_N"/>
</dbReference>
<dbReference type="InterPro" id="IPR057240">
    <property type="entry name" value="ParB_dimer_C"/>
</dbReference>
<protein>
    <recommendedName>
        <fullName evidence="2">Probable chromosome-partitioning protein ParB</fullName>
    </recommendedName>
</protein>
<evidence type="ECO:0000256" key="1">
    <source>
        <dbReference type="ARBA" id="ARBA00006295"/>
    </source>
</evidence>
<keyword evidence="3" id="KW-0159">Chromosome partition</keyword>
<evidence type="ECO:0000256" key="5">
    <source>
        <dbReference type="ARBA" id="ARBA00025472"/>
    </source>
</evidence>
<evidence type="ECO:0000259" key="6">
    <source>
        <dbReference type="SMART" id="SM00470"/>
    </source>
</evidence>
<dbReference type="GO" id="GO:0045881">
    <property type="term" value="P:positive regulation of sporulation resulting in formation of a cellular spore"/>
    <property type="evidence" value="ECO:0007669"/>
    <property type="project" value="TreeGrafter"/>
</dbReference>
<feature type="domain" description="ParB-like N-terminal" evidence="6">
    <location>
        <begin position="29"/>
        <end position="119"/>
    </location>
</feature>
<dbReference type="FunFam" id="3.90.1530.30:FF:000001">
    <property type="entry name" value="Chromosome partitioning protein ParB"/>
    <property type="match status" value="1"/>
</dbReference>
<dbReference type="NCBIfam" id="TIGR00180">
    <property type="entry name" value="parB_part"/>
    <property type="match status" value="1"/>
</dbReference>
<dbReference type="InterPro" id="IPR050336">
    <property type="entry name" value="Chromosome_partition/occlusion"/>
</dbReference>
<dbReference type="Proteomes" id="UP000195442">
    <property type="component" value="Unassembled WGS sequence"/>
</dbReference>
<accession>A0A1R4HCZ6</accession>
<dbReference type="PANTHER" id="PTHR33375">
    <property type="entry name" value="CHROMOSOME-PARTITIONING PROTEIN PARB-RELATED"/>
    <property type="match status" value="1"/>
</dbReference>
<dbReference type="Pfam" id="PF02195">
    <property type="entry name" value="ParB_N"/>
    <property type="match status" value="1"/>
</dbReference>
<reference evidence="8" key="1">
    <citation type="submission" date="2017-02" db="EMBL/GenBank/DDBJ databases">
        <authorList>
            <person name="Daims H."/>
        </authorList>
    </citation>
    <scope>NUCLEOTIDE SEQUENCE [LARGE SCALE GENOMIC DNA]</scope>
</reference>
<evidence type="ECO:0000313" key="7">
    <source>
        <dbReference type="EMBL" id="SJM93901.1"/>
    </source>
</evidence>
<gene>
    <name evidence="7" type="primary">parB</name>
    <name evidence="7" type="ORF">CRENPOLYSF2_370019</name>
</gene>
<keyword evidence="8" id="KW-1185">Reference proteome</keyword>
<evidence type="ECO:0000256" key="4">
    <source>
        <dbReference type="ARBA" id="ARBA00023125"/>
    </source>
</evidence>
<organism evidence="7 8">
    <name type="scientific">Crenothrix polyspora</name>
    <dbReference type="NCBI Taxonomy" id="360316"/>
    <lineage>
        <taxon>Bacteria</taxon>
        <taxon>Pseudomonadati</taxon>
        <taxon>Pseudomonadota</taxon>
        <taxon>Gammaproteobacteria</taxon>
        <taxon>Methylococcales</taxon>
        <taxon>Crenotrichaceae</taxon>
        <taxon>Crenothrix</taxon>
    </lineage>
</organism>
<comment type="similarity">
    <text evidence="1">Belongs to the ParB family.</text>
</comment>
<dbReference type="FunFam" id="1.10.10.2830:FF:000001">
    <property type="entry name" value="Chromosome partitioning protein ParB"/>
    <property type="match status" value="1"/>
</dbReference>
<dbReference type="GO" id="GO:0007059">
    <property type="term" value="P:chromosome segregation"/>
    <property type="evidence" value="ECO:0007669"/>
    <property type="project" value="UniProtKB-KW"/>
</dbReference>
<evidence type="ECO:0000256" key="3">
    <source>
        <dbReference type="ARBA" id="ARBA00022829"/>
    </source>
</evidence>
<dbReference type="Pfam" id="PF17762">
    <property type="entry name" value="HTH_ParB"/>
    <property type="match status" value="1"/>
</dbReference>
<dbReference type="Gene3D" id="3.90.1530.30">
    <property type="match status" value="1"/>
</dbReference>
<dbReference type="Pfam" id="PF23552">
    <property type="entry name" value="ParB_C"/>
    <property type="match status" value="1"/>
</dbReference>
<evidence type="ECO:0000313" key="8">
    <source>
        <dbReference type="Proteomes" id="UP000195442"/>
    </source>
</evidence>
<dbReference type="PANTHER" id="PTHR33375:SF1">
    <property type="entry name" value="CHROMOSOME-PARTITIONING PROTEIN PARB-RELATED"/>
    <property type="match status" value="1"/>
</dbReference>
<dbReference type="OrthoDB" id="9802051at2"/>
<dbReference type="AlphaFoldDB" id="A0A1R4HCZ6"/>
<dbReference type="Gene3D" id="1.10.10.2830">
    <property type="match status" value="1"/>
</dbReference>
<proteinExistence type="inferred from homology"/>
<dbReference type="SMART" id="SM00470">
    <property type="entry name" value="ParB"/>
    <property type="match status" value="1"/>
</dbReference>
<sequence>MTAIKRGLGRGLDALLGDVSTKSEKNPLQTLPIEYLQRGKYQPRKDMNPEKLQELTDSIKAQGIIQPIVVRSIGSDKYEIIAGERRWRAAQLAGLQEIPVVIRDIDDRSAMAIALIENIQREDLNPLEEAAALRRLLDEFTMTHQQIADAVGKSRTTVTNLLRLMDLHPDVKILLVNGQLEMGHARALLSLDDAKQIAIANKIVKEGLTVRDAERLVKESQLEPKPVKPKIIDNDTLRLQQDLTAQLGAKVVIDHKENGTGKLVIAYSSLEELEGIIENIKSVKT</sequence>
<name>A0A1R4HCZ6_9GAMM</name>
<dbReference type="RefSeq" id="WP_087147572.1">
    <property type="nucleotide sequence ID" value="NZ_FUKJ01000301.1"/>
</dbReference>
<dbReference type="GO" id="GO:0005694">
    <property type="term" value="C:chromosome"/>
    <property type="evidence" value="ECO:0007669"/>
    <property type="project" value="TreeGrafter"/>
</dbReference>
<keyword evidence="4" id="KW-0238">DNA-binding</keyword>
<evidence type="ECO:0000256" key="2">
    <source>
        <dbReference type="ARBA" id="ARBA00022372"/>
    </source>
</evidence>
<dbReference type="InterPro" id="IPR036086">
    <property type="entry name" value="ParB/Sulfiredoxin_sf"/>
</dbReference>
<comment type="function">
    <text evidence="5">Involved in chromosome partition. Localize to both poles of the predivisional cell following completion of DNA replication. Binds to the DNA origin of replication.</text>
</comment>
<dbReference type="SUPFAM" id="SSF110849">
    <property type="entry name" value="ParB/Sulfiredoxin"/>
    <property type="match status" value="1"/>
</dbReference>
<dbReference type="CDD" id="cd16393">
    <property type="entry name" value="SPO0J_N"/>
    <property type="match status" value="1"/>
</dbReference>
<dbReference type="GO" id="GO:0003677">
    <property type="term" value="F:DNA binding"/>
    <property type="evidence" value="ECO:0007669"/>
    <property type="project" value="UniProtKB-KW"/>
</dbReference>
<dbReference type="InterPro" id="IPR041468">
    <property type="entry name" value="HTH_ParB/Spo0J"/>
</dbReference>
<dbReference type="InterPro" id="IPR004437">
    <property type="entry name" value="ParB/RepB/Spo0J"/>
</dbReference>